<dbReference type="SUPFAM" id="SSF51905">
    <property type="entry name" value="FAD/NAD(P)-binding domain"/>
    <property type="match status" value="1"/>
</dbReference>
<dbReference type="PANTHER" id="PTHR38663">
    <property type="match status" value="1"/>
</dbReference>
<proteinExistence type="predicted"/>
<gene>
    <name evidence="2" type="ORF">NKR23_g5657</name>
</gene>
<evidence type="ECO:0000256" key="1">
    <source>
        <dbReference type="SAM" id="MobiDB-lite"/>
    </source>
</evidence>
<dbReference type="AlphaFoldDB" id="A0AA38RYW4"/>
<name>A0AA38RYW4_9PEZI</name>
<keyword evidence="3" id="KW-1185">Reference proteome</keyword>
<evidence type="ECO:0000313" key="3">
    <source>
        <dbReference type="Proteomes" id="UP001174694"/>
    </source>
</evidence>
<dbReference type="InterPro" id="IPR036188">
    <property type="entry name" value="FAD/NAD-bd_sf"/>
</dbReference>
<dbReference type="EMBL" id="JANBVO010000015">
    <property type="protein sequence ID" value="KAJ9144965.1"/>
    <property type="molecule type" value="Genomic_DNA"/>
</dbReference>
<feature type="region of interest" description="Disordered" evidence="1">
    <location>
        <begin position="508"/>
        <end position="540"/>
    </location>
</feature>
<dbReference type="Proteomes" id="UP001174694">
    <property type="component" value="Unassembled WGS sequence"/>
</dbReference>
<feature type="compositionally biased region" description="Basic and acidic residues" evidence="1">
    <location>
        <begin position="509"/>
        <end position="519"/>
    </location>
</feature>
<sequence>MEVLDVVIIGAGPCGLAVAARLREQTPSAIFSDEEHRRFHWMQRHGKKMPLRNVKTGRVSCCPIPTAQPECKMLVLDDSGDGWMARWKRLFRMYDISHLRSPVLWHVDPRDRDSLLSYAHEMARQDELIEIKGCVGKEVSKHGWKKKAKRVNGKQNQKIDINERDRNDYYNPSRGVFADHCDSVAFRYGLGAELVSRESAQDIDFGFVNITTSNDQKLFTVTTNKTRYYARAVVLAVGPANAPSIPSIPGMPPCPAQRPQTCHSMHITEFPDPLVKERIAAGRETNVLVIGGGLTSAQLSDLAVRRGVTKVWHLMRGPCRVKHFDVDLCWMHKFRNYEQARFWLADSDAERLEMIKTARGGGSITPVFQKRLRRHVFDGSVELCTHTTMTEARFEDGLIGGGGVWHVKTEPPIQNLPPMDYIYFATGVNTDFRSLPYLQSMIQQYPVDGCGGFPCLNDDLMWQDGVPLFVVGKLAALRLGPAAPNLGGARVGAERIAWALEELFTKQGRTSEEAERDSGSDLFSYLSGDGNKFSSLDSGS</sequence>
<dbReference type="PANTHER" id="PTHR38663:SF1">
    <property type="entry name" value="L-ORNITHINE N(5)-MONOOXYGENASE"/>
    <property type="match status" value="1"/>
</dbReference>
<organism evidence="2 3">
    <name type="scientific">Pleurostoma richardsiae</name>
    <dbReference type="NCBI Taxonomy" id="41990"/>
    <lineage>
        <taxon>Eukaryota</taxon>
        <taxon>Fungi</taxon>
        <taxon>Dikarya</taxon>
        <taxon>Ascomycota</taxon>
        <taxon>Pezizomycotina</taxon>
        <taxon>Sordariomycetes</taxon>
        <taxon>Sordariomycetidae</taxon>
        <taxon>Calosphaeriales</taxon>
        <taxon>Pleurostomataceae</taxon>
        <taxon>Pleurostoma</taxon>
    </lineage>
</organism>
<protein>
    <submittedName>
        <fullName evidence="2">Nucleotide-binding domain-containing protein</fullName>
    </submittedName>
</protein>
<comment type="caution">
    <text evidence="2">The sequence shown here is derived from an EMBL/GenBank/DDBJ whole genome shotgun (WGS) entry which is preliminary data.</text>
</comment>
<evidence type="ECO:0000313" key="2">
    <source>
        <dbReference type="EMBL" id="KAJ9144965.1"/>
    </source>
</evidence>
<dbReference type="Gene3D" id="3.50.50.60">
    <property type="entry name" value="FAD/NAD(P)-binding domain"/>
    <property type="match status" value="2"/>
</dbReference>
<reference evidence="2" key="1">
    <citation type="submission" date="2022-07" db="EMBL/GenBank/DDBJ databases">
        <title>Fungi with potential for degradation of polypropylene.</title>
        <authorList>
            <person name="Gostincar C."/>
        </authorList>
    </citation>
    <scope>NUCLEOTIDE SEQUENCE</scope>
    <source>
        <strain evidence="2">EXF-13308</strain>
    </source>
</reference>
<accession>A0AA38RYW4</accession>